<dbReference type="InterPro" id="IPR051397">
    <property type="entry name" value="Zn-ADH-like_protein"/>
</dbReference>
<dbReference type="AlphaFoldDB" id="A0A7W4Z4Z5"/>
<keyword evidence="2" id="KW-0560">Oxidoreductase</keyword>
<dbReference type="Gene3D" id="3.90.180.10">
    <property type="entry name" value="Medium-chain alcohol dehydrogenases, catalytic domain"/>
    <property type="match status" value="1"/>
</dbReference>
<dbReference type="CDD" id="cd08241">
    <property type="entry name" value="QOR1"/>
    <property type="match status" value="1"/>
</dbReference>
<proteinExistence type="predicted"/>
<gene>
    <name evidence="2" type="ORF">FHR99_001220</name>
</gene>
<sequence>MKALLCKQHGLPETLVVEEVADLEPGKGQVVLDVKAAAVNFPDTLIIQNLYQFKPELPFSAGGECSGVVKSVGEGVKHVKPGDRVIAFTGWGAFAEQVLADAAAVIPMPPEMDFVTASAFVMTYATSYHALVDRGELEEGETLLVLGASGGVGLAAIEIGKALGARVIAAASTAEKLAVCKEHGADELLNYESEDMKARLKELTGGKGVDVVYDPVGGPFSEIALRSTGWRGRFLVIGFANGEIPKIPLNLTLLKGSSICGVFWGDYVKREPDNNIKDLFALFEWLQAGKLKPHIAGTYSLEDGPKAIRALMDRKVSGKVVITPGEV</sequence>
<evidence type="ECO:0000313" key="3">
    <source>
        <dbReference type="Proteomes" id="UP000537130"/>
    </source>
</evidence>
<reference evidence="2 3" key="1">
    <citation type="submission" date="2020-08" db="EMBL/GenBank/DDBJ databases">
        <title>Genomic Encyclopedia of Type Strains, Phase III (KMG-III): the genomes of soil and plant-associated and newly described type strains.</title>
        <authorList>
            <person name="Whitman W."/>
        </authorList>
    </citation>
    <scope>NUCLEOTIDE SEQUENCE [LARGE SCALE GENOMIC DNA]</scope>
    <source>
        <strain evidence="2 3">CECT 8654</strain>
    </source>
</reference>
<dbReference type="RefSeq" id="WP_183409635.1">
    <property type="nucleotide sequence ID" value="NZ_JACHWY010000001.1"/>
</dbReference>
<dbReference type="InterPro" id="IPR013149">
    <property type="entry name" value="ADH-like_C"/>
</dbReference>
<dbReference type="Pfam" id="PF08240">
    <property type="entry name" value="ADH_N"/>
    <property type="match status" value="1"/>
</dbReference>
<dbReference type="Proteomes" id="UP000537130">
    <property type="component" value="Unassembled WGS sequence"/>
</dbReference>
<name>A0A7W4Z4Z5_9GAMM</name>
<dbReference type="GO" id="GO:0003960">
    <property type="term" value="F:quinone reductase (NADPH) activity"/>
    <property type="evidence" value="ECO:0007669"/>
    <property type="project" value="UniProtKB-EC"/>
</dbReference>
<dbReference type="InterPro" id="IPR036291">
    <property type="entry name" value="NAD(P)-bd_dom_sf"/>
</dbReference>
<accession>A0A7W4Z4Z5</accession>
<dbReference type="PANTHER" id="PTHR43677:SF4">
    <property type="entry name" value="QUINONE OXIDOREDUCTASE-LIKE PROTEIN 2"/>
    <property type="match status" value="1"/>
</dbReference>
<comment type="caution">
    <text evidence="2">The sequence shown here is derived from an EMBL/GenBank/DDBJ whole genome shotgun (WGS) entry which is preliminary data.</text>
</comment>
<dbReference type="EMBL" id="JACHWY010000001">
    <property type="protein sequence ID" value="MBB3046984.1"/>
    <property type="molecule type" value="Genomic_DNA"/>
</dbReference>
<keyword evidence="3" id="KW-1185">Reference proteome</keyword>
<evidence type="ECO:0000259" key="1">
    <source>
        <dbReference type="SMART" id="SM00829"/>
    </source>
</evidence>
<dbReference type="SUPFAM" id="SSF51735">
    <property type="entry name" value="NAD(P)-binding Rossmann-fold domains"/>
    <property type="match status" value="1"/>
</dbReference>
<dbReference type="Pfam" id="PF00107">
    <property type="entry name" value="ADH_zinc_N"/>
    <property type="match status" value="1"/>
</dbReference>
<organism evidence="2 3">
    <name type="scientific">Litorivivens lipolytica</name>
    <dbReference type="NCBI Taxonomy" id="1524264"/>
    <lineage>
        <taxon>Bacteria</taxon>
        <taxon>Pseudomonadati</taxon>
        <taxon>Pseudomonadota</taxon>
        <taxon>Gammaproteobacteria</taxon>
        <taxon>Litorivivens</taxon>
    </lineage>
</organism>
<dbReference type="PANTHER" id="PTHR43677">
    <property type="entry name" value="SHORT-CHAIN DEHYDROGENASE/REDUCTASE"/>
    <property type="match status" value="1"/>
</dbReference>
<dbReference type="InterPro" id="IPR013154">
    <property type="entry name" value="ADH-like_N"/>
</dbReference>
<dbReference type="InterPro" id="IPR011032">
    <property type="entry name" value="GroES-like_sf"/>
</dbReference>
<dbReference type="Gene3D" id="3.40.50.720">
    <property type="entry name" value="NAD(P)-binding Rossmann-like Domain"/>
    <property type="match status" value="1"/>
</dbReference>
<evidence type="ECO:0000313" key="2">
    <source>
        <dbReference type="EMBL" id="MBB3046984.1"/>
    </source>
</evidence>
<dbReference type="SUPFAM" id="SSF50129">
    <property type="entry name" value="GroES-like"/>
    <property type="match status" value="1"/>
</dbReference>
<protein>
    <submittedName>
        <fullName evidence="2">NADPH2:quinone reductase</fullName>
        <ecNumber evidence="2">1.6.5.5</ecNumber>
    </submittedName>
</protein>
<feature type="domain" description="Enoyl reductase (ER)" evidence="1">
    <location>
        <begin position="10"/>
        <end position="322"/>
    </location>
</feature>
<dbReference type="EC" id="1.6.5.5" evidence="2"/>
<dbReference type="InterPro" id="IPR020843">
    <property type="entry name" value="ER"/>
</dbReference>
<dbReference type="SMART" id="SM00829">
    <property type="entry name" value="PKS_ER"/>
    <property type="match status" value="1"/>
</dbReference>